<organism evidence="7 8">
    <name type="scientific">Alloalcanivorax balearicus MACL04</name>
    <dbReference type="NCBI Taxonomy" id="1177182"/>
    <lineage>
        <taxon>Bacteria</taxon>
        <taxon>Pseudomonadati</taxon>
        <taxon>Pseudomonadota</taxon>
        <taxon>Gammaproteobacteria</taxon>
        <taxon>Oceanospirillales</taxon>
        <taxon>Alcanivoracaceae</taxon>
        <taxon>Alloalcanivorax</taxon>
    </lineage>
</organism>
<keyword evidence="4" id="KW-0238">DNA-binding</keyword>
<dbReference type="Proteomes" id="UP001064106">
    <property type="component" value="Unassembled WGS sequence"/>
</dbReference>
<name>A0ABT2R4B4_9GAMM</name>
<dbReference type="SMART" id="SM00345">
    <property type="entry name" value="HTH_GNTR"/>
    <property type="match status" value="1"/>
</dbReference>
<accession>A0ABT2R4B4</accession>
<evidence type="ECO:0000256" key="3">
    <source>
        <dbReference type="ARBA" id="ARBA00023015"/>
    </source>
</evidence>
<dbReference type="PANTHER" id="PTHR46577">
    <property type="entry name" value="HTH-TYPE TRANSCRIPTIONAL REGULATORY PROTEIN GABR"/>
    <property type="match status" value="1"/>
</dbReference>
<dbReference type="PROSITE" id="PS50949">
    <property type="entry name" value="HTH_GNTR"/>
    <property type="match status" value="1"/>
</dbReference>
<proteinExistence type="inferred from homology"/>
<dbReference type="CDD" id="cd07377">
    <property type="entry name" value="WHTH_GntR"/>
    <property type="match status" value="1"/>
</dbReference>
<dbReference type="PANTHER" id="PTHR46577:SF1">
    <property type="entry name" value="HTH-TYPE TRANSCRIPTIONAL REGULATORY PROTEIN GABR"/>
    <property type="match status" value="1"/>
</dbReference>
<dbReference type="Gene3D" id="3.40.640.10">
    <property type="entry name" value="Type I PLP-dependent aspartate aminotransferase-like (Major domain)"/>
    <property type="match status" value="1"/>
</dbReference>
<dbReference type="InterPro" id="IPR036390">
    <property type="entry name" value="WH_DNA-bd_sf"/>
</dbReference>
<dbReference type="SUPFAM" id="SSF46785">
    <property type="entry name" value="Winged helix' DNA-binding domain"/>
    <property type="match status" value="1"/>
</dbReference>
<dbReference type="InterPro" id="IPR000524">
    <property type="entry name" value="Tscrpt_reg_HTH_GntR"/>
</dbReference>
<evidence type="ECO:0000256" key="5">
    <source>
        <dbReference type="ARBA" id="ARBA00023163"/>
    </source>
</evidence>
<dbReference type="CDD" id="cd00609">
    <property type="entry name" value="AAT_like"/>
    <property type="match status" value="1"/>
</dbReference>
<protein>
    <submittedName>
        <fullName evidence="7">GntR family transcriptional regulator</fullName>
    </submittedName>
</protein>
<comment type="caution">
    <text evidence="7">The sequence shown here is derived from an EMBL/GenBank/DDBJ whole genome shotgun (WGS) entry which is preliminary data.</text>
</comment>
<dbReference type="InterPro" id="IPR004839">
    <property type="entry name" value="Aminotransferase_I/II_large"/>
</dbReference>
<dbReference type="InterPro" id="IPR015421">
    <property type="entry name" value="PyrdxlP-dep_Trfase_major"/>
</dbReference>
<gene>
    <name evidence="7" type="ORF">MA04_03894</name>
</gene>
<comment type="similarity">
    <text evidence="1">In the C-terminal section; belongs to the class-I pyridoxal-phosphate-dependent aminotransferase family.</text>
</comment>
<sequence>MTRFDRLAPLEPGADEPLYRQLYDRFRHAISTGVLKPGDRIPSTRALTRELGLARGTIEAAYALLAAEGYVQPRGQAGTVVTPGLALPVPPPDPVPPMLDSEQTFPAPLPLRPPSIVPLQMGLPALDAFPRKIWARLGARHWRAAQADDMAYPAAAGLPLLRSEIAAYLQVSRGIACSPEQVFVTAGYRQTLAMILRALFQTSQRVWLEDPGYPPTVDVLRAARMDAVSVPVDQDGVVVSAGIEAAADAKGVIVTPAHQSPLGVSLSLPRRLALLDWATRAGAWIIEDDYDGEFRYVGRPLPALKSLDHSGRVLYAGSFSKVLFPGLRLAYVVVPESEIETFRRVSQIFGGDPPHHSQAVVTDFIKQGHFGRHIQRMRKLYGERRSTTVAAFEAVLGGQVRIAPQPGGMHLVAYLNAPLQDTVIADRLWASGLYAQALSRWSRTGRGESALLLSFTNVASRDEAVRLARRIRELL</sequence>
<dbReference type="RefSeq" id="WP_205475376.1">
    <property type="nucleotide sequence ID" value="NZ_ARXS01000034.1"/>
</dbReference>
<dbReference type="Pfam" id="PF00392">
    <property type="entry name" value="GntR"/>
    <property type="match status" value="1"/>
</dbReference>
<evidence type="ECO:0000259" key="6">
    <source>
        <dbReference type="PROSITE" id="PS50949"/>
    </source>
</evidence>
<keyword evidence="8" id="KW-1185">Reference proteome</keyword>
<evidence type="ECO:0000313" key="7">
    <source>
        <dbReference type="EMBL" id="MCU5784594.1"/>
    </source>
</evidence>
<dbReference type="PRINTS" id="PR00035">
    <property type="entry name" value="HTHGNTR"/>
</dbReference>
<dbReference type="EMBL" id="ARXS01000034">
    <property type="protein sequence ID" value="MCU5784594.1"/>
    <property type="molecule type" value="Genomic_DNA"/>
</dbReference>
<evidence type="ECO:0000313" key="8">
    <source>
        <dbReference type="Proteomes" id="UP001064106"/>
    </source>
</evidence>
<dbReference type="Pfam" id="PF00155">
    <property type="entry name" value="Aminotran_1_2"/>
    <property type="match status" value="1"/>
</dbReference>
<keyword evidence="3" id="KW-0805">Transcription regulation</keyword>
<evidence type="ECO:0000256" key="4">
    <source>
        <dbReference type="ARBA" id="ARBA00023125"/>
    </source>
</evidence>
<evidence type="ECO:0000256" key="2">
    <source>
        <dbReference type="ARBA" id="ARBA00022898"/>
    </source>
</evidence>
<dbReference type="Gene3D" id="1.10.10.10">
    <property type="entry name" value="Winged helix-like DNA-binding domain superfamily/Winged helix DNA-binding domain"/>
    <property type="match status" value="1"/>
</dbReference>
<keyword evidence="5" id="KW-0804">Transcription</keyword>
<evidence type="ECO:0000256" key="1">
    <source>
        <dbReference type="ARBA" id="ARBA00005384"/>
    </source>
</evidence>
<reference evidence="7" key="1">
    <citation type="submission" date="2012-09" db="EMBL/GenBank/DDBJ databases">
        <title>Genome Sequence of alkane-degrading Bacterium Alcanivorax balearicus MACL04.</title>
        <authorList>
            <person name="Lai Q."/>
            <person name="Shao Z."/>
        </authorList>
    </citation>
    <scope>NUCLEOTIDE SEQUENCE</scope>
    <source>
        <strain evidence="7">MACL04</strain>
    </source>
</reference>
<keyword evidence="2" id="KW-0663">Pyridoxal phosphate</keyword>
<dbReference type="InterPro" id="IPR036388">
    <property type="entry name" value="WH-like_DNA-bd_sf"/>
</dbReference>
<dbReference type="InterPro" id="IPR015424">
    <property type="entry name" value="PyrdxlP-dep_Trfase"/>
</dbReference>
<feature type="domain" description="HTH gntR-type" evidence="6">
    <location>
        <begin position="16"/>
        <end position="84"/>
    </location>
</feature>
<dbReference type="SUPFAM" id="SSF53383">
    <property type="entry name" value="PLP-dependent transferases"/>
    <property type="match status" value="1"/>
</dbReference>
<dbReference type="InterPro" id="IPR051446">
    <property type="entry name" value="HTH_trans_reg/aminotransferase"/>
</dbReference>